<name>A0A4R5FU71_9ACTN</name>
<dbReference type="EMBL" id="SMLD01000018">
    <property type="protein sequence ID" value="TDE56686.1"/>
    <property type="molecule type" value="Genomic_DNA"/>
</dbReference>
<dbReference type="SUPFAM" id="SSF51735">
    <property type="entry name" value="NAD(P)-binding Rossmann-fold domains"/>
    <property type="match status" value="1"/>
</dbReference>
<evidence type="ECO:0000256" key="1">
    <source>
        <dbReference type="ARBA" id="ARBA00006484"/>
    </source>
</evidence>
<reference evidence="3 4" key="1">
    <citation type="submission" date="2019-03" db="EMBL/GenBank/DDBJ databases">
        <title>Draft genome sequences of novel Actinobacteria.</title>
        <authorList>
            <person name="Sahin N."/>
            <person name="Ay H."/>
            <person name="Saygin H."/>
        </authorList>
    </citation>
    <scope>NUCLEOTIDE SEQUENCE [LARGE SCALE GENOMIC DNA]</scope>
    <source>
        <strain evidence="3 4">6K102</strain>
    </source>
</reference>
<dbReference type="Gene3D" id="3.40.50.720">
    <property type="entry name" value="NAD(P)-binding Rossmann-like Domain"/>
    <property type="match status" value="1"/>
</dbReference>
<dbReference type="Pfam" id="PF13561">
    <property type="entry name" value="adh_short_C2"/>
    <property type="match status" value="1"/>
</dbReference>
<dbReference type="Proteomes" id="UP000295136">
    <property type="component" value="Unassembled WGS sequence"/>
</dbReference>
<organism evidence="3 4">
    <name type="scientific">Nonomuraea mesophila</name>
    <dbReference type="NCBI Taxonomy" id="2530382"/>
    <lineage>
        <taxon>Bacteria</taxon>
        <taxon>Bacillati</taxon>
        <taxon>Actinomycetota</taxon>
        <taxon>Actinomycetes</taxon>
        <taxon>Streptosporangiales</taxon>
        <taxon>Streptosporangiaceae</taxon>
        <taxon>Nonomuraea</taxon>
    </lineage>
</organism>
<evidence type="ECO:0000313" key="4">
    <source>
        <dbReference type="Proteomes" id="UP000295136"/>
    </source>
</evidence>
<dbReference type="InterPro" id="IPR051122">
    <property type="entry name" value="SDR_DHRS6-like"/>
</dbReference>
<dbReference type="NCBIfam" id="NF005754">
    <property type="entry name" value="PRK07578.1"/>
    <property type="match status" value="1"/>
</dbReference>
<comment type="similarity">
    <text evidence="1">Belongs to the short-chain dehydrogenases/reductases (SDR) family.</text>
</comment>
<keyword evidence="4" id="KW-1185">Reference proteome</keyword>
<dbReference type="InterPro" id="IPR036291">
    <property type="entry name" value="NAD(P)-bd_dom_sf"/>
</dbReference>
<dbReference type="PRINTS" id="PR00081">
    <property type="entry name" value="GDHRDH"/>
</dbReference>
<dbReference type="PANTHER" id="PTHR43477:SF1">
    <property type="entry name" value="DIHYDROANTICAPSIN 7-DEHYDROGENASE"/>
    <property type="match status" value="1"/>
</dbReference>
<dbReference type="RefSeq" id="WP_132629819.1">
    <property type="nucleotide sequence ID" value="NZ_SMLD01000018.1"/>
</dbReference>
<keyword evidence="2" id="KW-0560">Oxidoreductase</keyword>
<dbReference type="GO" id="GO:0016491">
    <property type="term" value="F:oxidoreductase activity"/>
    <property type="evidence" value="ECO:0007669"/>
    <property type="project" value="UniProtKB-KW"/>
</dbReference>
<gene>
    <name evidence="3" type="ORF">E1295_09810</name>
</gene>
<protein>
    <submittedName>
        <fullName evidence="3">Short chain dehydrogenase</fullName>
    </submittedName>
</protein>
<proteinExistence type="inferred from homology"/>
<dbReference type="CDD" id="cd11731">
    <property type="entry name" value="Lin1944_like_SDR_c"/>
    <property type="match status" value="1"/>
</dbReference>
<comment type="caution">
    <text evidence="3">The sequence shown here is derived from an EMBL/GenBank/DDBJ whole genome shotgun (WGS) entry which is preliminary data.</text>
</comment>
<sequence>MKVIMIGASGTVGRAVEAALSPRHEVVAASRRGPVQVDLEDGTSLDALFETVPDADAVVCCAASGPLVRLETVTDEEFAAGISGKLLGQVALARRALRHLRDGGSVTLTGGTFAAPLPDGSLGALVNAGLEGFVRNAASELPRGLRINVIAPGWIKETLEGMGLDGAGGTPVAEVARAYVSAVEGTAQGRTIVP</sequence>
<dbReference type="AlphaFoldDB" id="A0A4R5FU71"/>
<evidence type="ECO:0000313" key="3">
    <source>
        <dbReference type="EMBL" id="TDE56686.1"/>
    </source>
</evidence>
<dbReference type="InterPro" id="IPR002347">
    <property type="entry name" value="SDR_fam"/>
</dbReference>
<accession>A0A4R5FU71</accession>
<dbReference type="PANTHER" id="PTHR43477">
    <property type="entry name" value="DIHYDROANTICAPSIN 7-DEHYDROGENASE"/>
    <property type="match status" value="1"/>
</dbReference>
<evidence type="ECO:0000256" key="2">
    <source>
        <dbReference type="ARBA" id="ARBA00023002"/>
    </source>
</evidence>